<reference evidence="1 2" key="1">
    <citation type="journal article" date="2016" name="Nat. Commun.">
        <title>Thousands of microbial genomes shed light on interconnected biogeochemical processes in an aquifer system.</title>
        <authorList>
            <person name="Anantharaman K."/>
            <person name="Brown C.T."/>
            <person name="Hug L.A."/>
            <person name="Sharon I."/>
            <person name="Castelle C.J."/>
            <person name="Probst A.J."/>
            <person name="Thomas B.C."/>
            <person name="Singh A."/>
            <person name="Wilkins M.J."/>
            <person name="Karaoz U."/>
            <person name="Brodie E.L."/>
            <person name="Williams K.H."/>
            <person name="Hubbard S.S."/>
            <person name="Banfield J.F."/>
        </authorList>
    </citation>
    <scope>NUCLEOTIDE SEQUENCE [LARGE SCALE GENOMIC DNA]</scope>
</reference>
<dbReference type="AlphaFoldDB" id="A0A1G2M197"/>
<organism evidence="1 2">
    <name type="scientific">Candidatus Taylorbacteria bacterium RIFCSPHIGHO2_01_FULL_46_22b</name>
    <dbReference type="NCBI Taxonomy" id="1802301"/>
    <lineage>
        <taxon>Bacteria</taxon>
        <taxon>Candidatus Tayloriibacteriota</taxon>
    </lineage>
</organism>
<name>A0A1G2M197_9BACT</name>
<dbReference type="EMBL" id="MHRF01000013">
    <property type="protein sequence ID" value="OHA17637.1"/>
    <property type="molecule type" value="Genomic_DNA"/>
</dbReference>
<sequence>MKDGVGDEHFFVHVPCGLNETSSRGWELVFVTLDGDFRYKDQLPTEKYTSETSTVEKFFVIICITLKMVTLLKKLVNPSVCKTEKTLYQKPSFW</sequence>
<evidence type="ECO:0000313" key="2">
    <source>
        <dbReference type="Proteomes" id="UP000178873"/>
    </source>
</evidence>
<comment type="caution">
    <text evidence="1">The sequence shown here is derived from an EMBL/GenBank/DDBJ whole genome shotgun (WGS) entry which is preliminary data.</text>
</comment>
<protein>
    <submittedName>
        <fullName evidence="1">Uncharacterized protein</fullName>
    </submittedName>
</protein>
<dbReference type="STRING" id="1802301.A2664_03380"/>
<proteinExistence type="predicted"/>
<evidence type="ECO:0000313" key="1">
    <source>
        <dbReference type="EMBL" id="OHA17637.1"/>
    </source>
</evidence>
<accession>A0A1G2M197</accession>
<dbReference type="Proteomes" id="UP000178873">
    <property type="component" value="Unassembled WGS sequence"/>
</dbReference>
<gene>
    <name evidence="1" type="ORF">A2664_03380</name>
</gene>